<dbReference type="GO" id="GO:0046983">
    <property type="term" value="F:protein dimerization activity"/>
    <property type="evidence" value="ECO:0007669"/>
    <property type="project" value="InterPro"/>
</dbReference>
<feature type="region of interest" description="Disordered" evidence="1">
    <location>
        <begin position="75"/>
        <end position="95"/>
    </location>
</feature>
<dbReference type="Proteomes" id="UP000324897">
    <property type="component" value="Chromosome 1"/>
</dbReference>
<feature type="non-terminal residue" evidence="3">
    <location>
        <position position="1"/>
    </location>
</feature>
<name>A0A5J9V0Z8_9POAL</name>
<comment type="caution">
    <text evidence="3">The sequence shown here is derived from an EMBL/GenBank/DDBJ whole genome shotgun (WGS) entry which is preliminary data.</text>
</comment>
<feature type="domain" description="HAT C-terminal dimerisation" evidence="2">
    <location>
        <begin position="121"/>
        <end position="203"/>
    </location>
</feature>
<dbReference type="PANTHER" id="PTHR23272:SF184">
    <property type="entry name" value="OS03G0311250 PROTEIN"/>
    <property type="match status" value="1"/>
</dbReference>
<dbReference type="SUPFAM" id="SSF53098">
    <property type="entry name" value="Ribonuclease H-like"/>
    <property type="match status" value="1"/>
</dbReference>
<dbReference type="InterPro" id="IPR012337">
    <property type="entry name" value="RNaseH-like_sf"/>
</dbReference>
<evidence type="ECO:0000256" key="1">
    <source>
        <dbReference type="SAM" id="MobiDB-lite"/>
    </source>
</evidence>
<protein>
    <recommendedName>
        <fullName evidence="2">HAT C-terminal dimerisation domain-containing protein</fullName>
    </recommendedName>
</protein>
<accession>A0A5J9V0Z8</accession>
<dbReference type="Pfam" id="PF05699">
    <property type="entry name" value="Dimer_Tnp_hAT"/>
    <property type="match status" value="1"/>
</dbReference>
<dbReference type="OrthoDB" id="696023at2759"/>
<dbReference type="EMBL" id="RWGY01000011">
    <property type="protein sequence ID" value="TVU29081.1"/>
    <property type="molecule type" value="Genomic_DNA"/>
</dbReference>
<dbReference type="PANTHER" id="PTHR23272">
    <property type="entry name" value="BED FINGER-RELATED"/>
    <property type="match status" value="1"/>
</dbReference>
<gene>
    <name evidence="3" type="ORF">EJB05_20625</name>
</gene>
<feature type="compositionally biased region" description="Basic and acidic residues" evidence="1">
    <location>
        <begin position="1"/>
        <end position="11"/>
    </location>
</feature>
<sequence>MERQQSLESKNKRIKRPASRSRAPSASTVQTPAFKVVRRGASAKYDSTRSEFEIDAINTELEGLYKKVETTYRQKKNSMSRGRVESSTSSKDTSSSLASVVSSGFQSFLQSNATECSKSELLIYLDEQNVPIDDKDFKLLDYWKVNAHRFPVVSKLAKKFLVVPASSVSSESTFSEGGRILDDYRSSLSSSMVQALVCASSWIRGADNDINPPILVEEDNEDDVESVLFPESVVASS</sequence>
<reference evidence="3 4" key="1">
    <citation type="journal article" date="2019" name="Sci. Rep.">
        <title>A high-quality genome of Eragrostis curvula grass provides insights into Poaceae evolution and supports new strategies to enhance forage quality.</title>
        <authorList>
            <person name="Carballo J."/>
            <person name="Santos B.A.C.M."/>
            <person name="Zappacosta D."/>
            <person name="Garbus I."/>
            <person name="Selva J.P."/>
            <person name="Gallo C.A."/>
            <person name="Diaz A."/>
            <person name="Albertini E."/>
            <person name="Caccamo M."/>
            <person name="Echenique V."/>
        </authorList>
    </citation>
    <scope>NUCLEOTIDE SEQUENCE [LARGE SCALE GENOMIC DNA]</scope>
    <source>
        <strain evidence="4">cv. Victoria</strain>
        <tissue evidence="3">Leaf</tissue>
    </source>
</reference>
<feature type="compositionally biased region" description="Low complexity" evidence="1">
    <location>
        <begin position="86"/>
        <end position="95"/>
    </location>
</feature>
<feature type="region of interest" description="Disordered" evidence="1">
    <location>
        <begin position="1"/>
        <end position="33"/>
    </location>
</feature>
<evidence type="ECO:0000313" key="4">
    <source>
        <dbReference type="Proteomes" id="UP000324897"/>
    </source>
</evidence>
<dbReference type="AlphaFoldDB" id="A0A5J9V0Z8"/>
<evidence type="ECO:0000313" key="3">
    <source>
        <dbReference type="EMBL" id="TVU29081.1"/>
    </source>
</evidence>
<organism evidence="3 4">
    <name type="scientific">Eragrostis curvula</name>
    <name type="common">weeping love grass</name>
    <dbReference type="NCBI Taxonomy" id="38414"/>
    <lineage>
        <taxon>Eukaryota</taxon>
        <taxon>Viridiplantae</taxon>
        <taxon>Streptophyta</taxon>
        <taxon>Embryophyta</taxon>
        <taxon>Tracheophyta</taxon>
        <taxon>Spermatophyta</taxon>
        <taxon>Magnoliopsida</taxon>
        <taxon>Liliopsida</taxon>
        <taxon>Poales</taxon>
        <taxon>Poaceae</taxon>
        <taxon>PACMAD clade</taxon>
        <taxon>Chloridoideae</taxon>
        <taxon>Eragrostideae</taxon>
        <taxon>Eragrostidinae</taxon>
        <taxon>Eragrostis</taxon>
    </lineage>
</organism>
<keyword evidence="4" id="KW-1185">Reference proteome</keyword>
<dbReference type="InterPro" id="IPR008906">
    <property type="entry name" value="HATC_C_dom"/>
</dbReference>
<evidence type="ECO:0000259" key="2">
    <source>
        <dbReference type="Pfam" id="PF05699"/>
    </source>
</evidence>
<dbReference type="Gramene" id="TVU29081">
    <property type="protein sequence ID" value="TVU29081"/>
    <property type="gene ID" value="EJB05_20625"/>
</dbReference>
<proteinExistence type="predicted"/>